<reference evidence="3 4" key="1">
    <citation type="submission" date="2017-08" db="EMBL/GenBank/DDBJ databases">
        <title>Acidophilic green algal genome provides insights into adaptation to an acidic environment.</title>
        <authorList>
            <person name="Hirooka S."/>
            <person name="Hirose Y."/>
            <person name="Kanesaki Y."/>
            <person name="Higuchi S."/>
            <person name="Fujiwara T."/>
            <person name="Onuma R."/>
            <person name="Era A."/>
            <person name="Ohbayashi R."/>
            <person name="Uzuka A."/>
            <person name="Nozaki H."/>
            <person name="Yoshikawa H."/>
            <person name="Miyagishima S.Y."/>
        </authorList>
    </citation>
    <scope>NUCLEOTIDE SEQUENCE [LARGE SCALE GENOMIC DNA]</scope>
    <source>
        <strain evidence="3 4">NIES-2499</strain>
    </source>
</reference>
<gene>
    <name evidence="3" type="ORF">CEUSTIGMA_g11385.t1</name>
</gene>
<dbReference type="Pfam" id="PF07714">
    <property type="entry name" value="PK_Tyr_Ser-Thr"/>
    <property type="match status" value="2"/>
</dbReference>
<feature type="compositionally biased region" description="Basic and acidic residues" evidence="1">
    <location>
        <begin position="31"/>
        <end position="49"/>
    </location>
</feature>
<protein>
    <recommendedName>
        <fullName evidence="2">Protein kinase domain-containing protein</fullName>
    </recommendedName>
</protein>
<name>A0A250XLI8_9CHLO</name>
<sequence>MGCASSSQTKETASHVSEKYVAPPQPAPESRVPKQEPVKEVKKETVKEAIPEAATPITVNVPVPKVEPAPHSPPSIIPPISTTPPAEALSPTNDTSNVEDTLFKISTLMQKFAEVRNERTTPVQVLRKVLDLVVADCHASFASVQTISEDLTAALMMAMIGAPENYLEQNRLQKLAGTGTGTAADVIVRTSSRYLIWRKDGAPAPLMPSDWKQLTETSATLSQISAVPITVADKIIGVLTIGVDAASMSQAKGIMWTSYMQLLSASMSGMIKDNSIPKYMPMVRDVHETAELDSLVHKLVGHFRVVLGHTNNTHVWYRLALTASSNQAATIFDDLTQVPAPSANRSMNSTAGLLLKDVQASGGIVRSVVNMKSTVMKISIHNRQQVMIPDVQKLINQSGNVSIDIFNTRLIKPPTSVLVFPLKVKQQIFGVVFCMSGVLSDFSDVSPRLRELCEVMSPHLLQALTTGGINMDYQLVQAAVPNADGSQSGSMSYNNQKSFSSANGGIDIGGSINSSAGSESYAMTHSRSSTGALVTGLTEKLNQKRIKSAMDFSNNQLSDIQITNLLGEGGFAKVFRGLWRGLTVGIKIVVDDGKNEKMVMKNAHEIAILSTLSHPHVTQAYLCLTDVLVEDISTQCMKHAHQSLLVSPPYKYLLSMVDKACHIEVIEYCDLGNLSTALKNQVFVSQAGEKVLQKLAEAAATGRSDVGVDEKVLKAGQPGVKINIRALLLTLIEIASAMGYLHSMGVVHCDMKPANVLLKSSNNDPRGFSVKVSDFGLSRVEDDDTSSSFPFNSCGTAAYVAPEALICNKKVNSSVDVYAFGILMWEMYTAQRPYGNMKQQQLVEEVVMRGLRPKFPAHAPTAYVQLAQACWSGSPQQRPTFEESLVMLNNMLMAMDDNEVASNASFDLASLGDPVEYMSSQNADGNNGKQNIGNGEGRDGASGNDYGRRSNGVDSPARATRPAGQASRMTQQTMKQ</sequence>
<dbReference type="Gene3D" id="3.30.200.20">
    <property type="entry name" value="Phosphorylase Kinase, domain 1"/>
    <property type="match status" value="1"/>
</dbReference>
<dbReference type="Proteomes" id="UP000232323">
    <property type="component" value="Unassembled WGS sequence"/>
</dbReference>
<dbReference type="InterPro" id="IPR011009">
    <property type="entry name" value="Kinase-like_dom_sf"/>
</dbReference>
<feature type="compositionally biased region" description="Polar residues" evidence="1">
    <location>
        <begin position="1"/>
        <end position="11"/>
    </location>
</feature>
<feature type="compositionally biased region" description="Polar residues" evidence="1">
    <location>
        <begin position="918"/>
        <end position="933"/>
    </location>
</feature>
<dbReference type="PANTHER" id="PTHR44329">
    <property type="entry name" value="SERINE/THREONINE-PROTEIN KINASE TNNI3K-RELATED"/>
    <property type="match status" value="1"/>
</dbReference>
<feature type="region of interest" description="Disordered" evidence="1">
    <location>
        <begin position="917"/>
        <end position="976"/>
    </location>
</feature>
<feature type="region of interest" description="Disordered" evidence="1">
    <location>
        <begin position="1"/>
        <end position="49"/>
    </location>
</feature>
<dbReference type="SUPFAM" id="SSF56112">
    <property type="entry name" value="Protein kinase-like (PK-like)"/>
    <property type="match status" value="1"/>
</dbReference>
<evidence type="ECO:0000313" key="4">
    <source>
        <dbReference type="Proteomes" id="UP000232323"/>
    </source>
</evidence>
<evidence type="ECO:0000259" key="2">
    <source>
        <dbReference type="PROSITE" id="PS50011"/>
    </source>
</evidence>
<proteinExistence type="predicted"/>
<accession>A0A250XLI8</accession>
<evidence type="ECO:0000256" key="1">
    <source>
        <dbReference type="SAM" id="MobiDB-lite"/>
    </source>
</evidence>
<dbReference type="GO" id="GO:0004674">
    <property type="term" value="F:protein serine/threonine kinase activity"/>
    <property type="evidence" value="ECO:0007669"/>
    <property type="project" value="TreeGrafter"/>
</dbReference>
<dbReference type="Gene3D" id="1.10.510.10">
    <property type="entry name" value="Transferase(Phosphotransferase) domain 1"/>
    <property type="match status" value="1"/>
</dbReference>
<comment type="caution">
    <text evidence="3">The sequence shown here is derived from an EMBL/GenBank/DDBJ whole genome shotgun (WGS) entry which is preliminary data.</text>
</comment>
<dbReference type="SMART" id="SM00220">
    <property type="entry name" value="S_TKc"/>
    <property type="match status" value="1"/>
</dbReference>
<dbReference type="STRING" id="1157962.A0A250XLI8"/>
<dbReference type="EMBL" id="BEGY01000112">
    <property type="protein sequence ID" value="GAX83961.1"/>
    <property type="molecule type" value="Genomic_DNA"/>
</dbReference>
<dbReference type="PANTHER" id="PTHR44329:SF214">
    <property type="entry name" value="PROTEIN KINASE DOMAIN-CONTAINING PROTEIN"/>
    <property type="match status" value="1"/>
</dbReference>
<dbReference type="InterPro" id="IPR001245">
    <property type="entry name" value="Ser-Thr/Tyr_kinase_cat_dom"/>
</dbReference>
<organism evidence="3 4">
    <name type="scientific">Chlamydomonas eustigma</name>
    <dbReference type="NCBI Taxonomy" id="1157962"/>
    <lineage>
        <taxon>Eukaryota</taxon>
        <taxon>Viridiplantae</taxon>
        <taxon>Chlorophyta</taxon>
        <taxon>core chlorophytes</taxon>
        <taxon>Chlorophyceae</taxon>
        <taxon>CS clade</taxon>
        <taxon>Chlamydomonadales</taxon>
        <taxon>Chlamydomonadaceae</taxon>
        <taxon>Chlamydomonas</taxon>
    </lineage>
</organism>
<dbReference type="Gene3D" id="3.30.450.40">
    <property type="match status" value="1"/>
</dbReference>
<dbReference type="OrthoDB" id="4062651at2759"/>
<keyword evidence="4" id="KW-1185">Reference proteome</keyword>
<dbReference type="PROSITE" id="PS00108">
    <property type="entry name" value="PROTEIN_KINASE_ST"/>
    <property type="match status" value="1"/>
</dbReference>
<evidence type="ECO:0000313" key="3">
    <source>
        <dbReference type="EMBL" id="GAX83961.1"/>
    </source>
</evidence>
<dbReference type="InterPro" id="IPR000719">
    <property type="entry name" value="Prot_kinase_dom"/>
</dbReference>
<dbReference type="InterPro" id="IPR008271">
    <property type="entry name" value="Ser/Thr_kinase_AS"/>
</dbReference>
<feature type="compositionally biased region" description="Polar residues" evidence="1">
    <location>
        <begin position="967"/>
        <end position="976"/>
    </location>
</feature>
<dbReference type="InterPro" id="IPR029016">
    <property type="entry name" value="GAF-like_dom_sf"/>
</dbReference>
<dbReference type="InterPro" id="IPR051681">
    <property type="entry name" value="Ser/Thr_Kinases-Pseudokinases"/>
</dbReference>
<feature type="domain" description="Protein kinase" evidence="2">
    <location>
        <begin position="560"/>
        <end position="892"/>
    </location>
</feature>
<dbReference type="PROSITE" id="PS50011">
    <property type="entry name" value="PROTEIN_KINASE_DOM"/>
    <property type="match status" value="1"/>
</dbReference>
<dbReference type="AlphaFoldDB" id="A0A250XLI8"/>
<dbReference type="GO" id="GO:0005524">
    <property type="term" value="F:ATP binding"/>
    <property type="evidence" value="ECO:0007669"/>
    <property type="project" value="InterPro"/>
</dbReference>